<dbReference type="GO" id="GO:0016020">
    <property type="term" value="C:membrane"/>
    <property type="evidence" value="ECO:0007669"/>
    <property type="project" value="InterPro"/>
</dbReference>
<evidence type="ECO:0000256" key="1">
    <source>
        <dbReference type="ARBA" id="ARBA00022679"/>
    </source>
</evidence>
<dbReference type="InterPro" id="IPR043130">
    <property type="entry name" value="CDP-OH_PTrfase_TM_dom"/>
</dbReference>
<keyword evidence="3" id="KW-0812">Transmembrane</keyword>
<dbReference type="InterPro" id="IPR048254">
    <property type="entry name" value="CDP_ALCOHOL_P_TRANSF_CS"/>
</dbReference>
<gene>
    <name evidence="4" type="ORF">CRENPOLYSF1_900004</name>
</gene>
<keyword evidence="3" id="KW-0472">Membrane</keyword>
<evidence type="ECO:0000313" key="5">
    <source>
        <dbReference type="Proteomes" id="UP000195667"/>
    </source>
</evidence>
<keyword evidence="1 2" id="KW-0808">Transferase</keyword>
<dbReference type="PROSITE" id="PS00379">
    <property type="entry name" value="CDP_ALCOHOL_P_TRANSF"/>
    <property type="match status" value="1"/>
</dbReference>
<dbReference type="Proteomes" id="UP000195667">
    <property type="component" value="Unassembled WGS sequence"/>
</dbReference>
<evidence type="ECO:0000256" key="3">
    <source>
        <dbReference type="SAM" id="Phobius"/>
    </source>
</evidence>
<dbReference type="GO" id="GO:0016780">
    <property type="term" value="F:phosphotransferase activity, for other substituted phosphate groups"/>
    <property type="evidence" value="ECO:0007669"/>
    <property type="project" value="InterPro"/>
</dbReference>
<keyword evidence="5" id="KW-1185">Reference proteome</keyword>
<sequence length="193" mass="21239">MKIPHELMTLANGLTAFRLLCSPVLLVLAWQGYAIAFLLLLAAAFFSDAVDGLVARLCGQVSEFGAKLDSCADVTLFVTITLGAWWLWPDIIRHEALYVGVVMACYLLPAIIGYVKFSAVTSYHTWLVKVALAAIGLSLYPLFLDFSVWPFRLATVLCVLAAAEEIAITVVSGELHSNVRSLWNVLRHEARKK</sequence>
<keyword evidence="3" id="KW-1133">Transmembrane helix</keyword>
<dbReference type="GO" id="GO:0008654">
    <property type="term" value="P:phospholipid biosynthetic process"/>
    <property type="evidence" value="ECO:0007669"/>
    <property type="project" value="InterPro"/>
</dbReference>
<evidence type="ECO:0000256" key="2">
    <source>
        <dbReference type="RuleBase" id="RU003750"/>
    </source>
</evidence>
<organism evidence="4 5">
    <name type="scientific">Crenothrix polyspora</name>
    <dbReference type="NCBI Taxonomy" id="360316"/>
    <lineage>
        <taxon>Bacteria</taxon>
        <taxon>Pseudomonadati</taxon>
        <taxon>Pseudomonadota</taxon>
        <taxon>Gammaproteobacteria</taxon>
        <taxon>Methylococcales</taxon>
        <taxon>Crenotrichaceae</taxon>
        <taxon>Crenothrix</taxon>
    </lineage>
</organism>
<accession>A0A1R4HJU4</accession>
<feature type="transmembrane region" description="Helical" evidence="3">
    <location>
        <begin position="94"/>
        <end position="114"/>
    </location>
</feature>
<dbReference type="InterPro" id="IPR000462">
    <property type="entry name" value="CDP-OH_P_trans"/>
</dbReference>
<dbReference type="EMBL" id="FUKI01000171">
    <property type="protein sequence ID" value="SJM96497.1"/>
    <property type="molecule type" value="Genomic_DNA"/>
</dbReference>
<dbReference type="OrthoDB" id="9796672at2"/>
<feature type="transmembrane region" description="Helical" evidence="3">
    <location>
        <begin position="70"/>
        <end position="88"/>
    </location>
</feature>
<dbReference type="Gene3D" id="1.20.120.1760">
    <property type="match status" value="1"/>
</dbReference>
<dbReference type="RefSeq" id="WP_087145318.1">
    <property type="nucleotide sequence ID" value="NZ_FUKI01000171.1"/>
</dbReference>
<reference evidence="5" key="1">
    <citation type="submission" date="2017-02" db="EMBL/GenBank/DDBJ databases">
        <authorList>
            <person name="Daims H."/>
        </authorList>
    </citation>
    <scope>NUCLEOTIDE SEQUENCE [LARGE SCALE GENOMIC DNA]</scope>
</reference>
<comment type="similarity">
    <text evidence="2">Belongs to the CDP-alcohol phosphatidyltransferase class-I family.</text>
</comment>
<name>A0A1R4HJU4_9GAMM</name>
<dbReference type="Pfam" id="PF01066">
    <property type="entry name" value="CDP-OH_P_transf"/>
    <property type="match status" value="1"/>
</dbReference>
<feature type="transmembrane region" description="Helical" evidence="3">
    <location>
        <begin position="126"/>
        <end position="143"/>
    </location>
</feature>
<feature type="transmembrane region" description="Helical" evidence="3">
    <location>
        <begin position="35"/>
        <end position="58"/>
    </location>
</feature>
<evidence type="ECO:0000313" key="4">
    <source>
        <dbReference type="EMBL" id="SJM96497.1"/>
    </source>
</evidence>
<dbReference type="AlphaFoldDB" id="A0A1R4HJU4"/>
<protein>
    <submittedName>
        <fullName evidence="4">CDP-alcohol phosphatidyltransferase</fullName>
    </submittedName>
</protein>
<proteinExistence type="inferred from homology"/>